<organism evidence="2 3">
    <name type="scientific">Streptomyces pratens</name>
    <dbReference type="NCBI Taxonomy" id="887456"/>
    <lineage>
        <taxon>Bacteria</taxon>
        <taxon>Bacillati</taxon>
        <taxon>Actinomycetota</taxon>
        <taxon>Actinomycetes</taxon>
        <taxon>Kitasatosporales</taxon>
        <taxon>Streptomycetaceae</taxon>
        <taxon>Streptomyces</taxon>
    </lineage>
</organism>
<comment type="caution">
    <text evidence="2">The sequence shown here is derived from an EMBL/GenBank/DDBJ whole genome shotgun (WGS) entry which is preliminary data.</text>
</comment>
<gene>
    <name evidence="2" type="ORF">ACFP50_29795</name>
</gene>
<evidence type="ECO:0000256" key="1">
    <source>
        <dbReference type="SAM" id="MobiDB-lite"/>
    </source>
</evidence>
<dbReference type="EMBL" id="JBHSPT010000083">
    <property type="protein sequence ID" value="MFC6059448.1"/>
    <property type="molecule type" value="Genomic_DNA"/>
</dbReference>
<sequence length="366" mass="40302">MADAQIILAYGRDAGIVAIGHGERYKAAHQALSAAGFHRGDDWVYHLPNADESASRATVADLVRHATAHGAEVTTSSRRFIGDTAQDIARLLPGQWEARIELYSHPVWQQDLVPWLWDSGELARAVQNEQVPYAATLTDAAGTTLLLVERPSHQLGYLVGVFAPEPFEEGYGDPHAPRSIALPPFADRAARAIADRFLPAYERAVHARRITTVTEALDRIRAEQDAWAAFVASGRYSDVISLDTATRGEAAETFLNRAWAKFLTIVQHAPALLDRCRPAATSWPEDARVLAKLADTLTYADSLYRDASLTRPERDARLWAALDVWLTHSEPFLRQALAAAPLQQPTVPAAAPPRQALPRSHQTPRR</sequence>
<name>A0ABW1M7I7_9ACTN</name>
<protein>
    <submittedName>
        <fullName evidence="2">Uncharacterized protein</fullName>
    </submittedName>
</protein>
<feature type="region of interest" description="Disordered" evidence="1">
    <location>
        <begin position="344"/>
        <end position="366"/>
    </location>
</feature>
<feature type="compositionally biased region" description="Low complexity" evidence="1">
    <location>
        <begin position="344"/>
        <end position="359"/>
    </location>
</feature>
<dbReference type="Proteomes" id="UP001596242">
    <property type="component" value="Unassembled WGS sequence"/>
</dbReference>
<evidence type="ECO:0000313" key="2">
    <source>
        <dbReference type="EMBL" id="MFC6059448.1"/>
    </source>
</evidence>
<keyword evidence="3" id="KW-1185">Reference proteome</keyword>
<evidence type="ECO:0000313" key="3">
    <source>
        <dbReference type="Proteomes" id="UP001596242"/>
    </source>
</evidence>
<reference evidence="3" key="1">
    <citation type="journal article" date="2019" name="Int. J. Syst. Evol. Microbiol.">
        <title>The Global Catalogue of Microorganisms (GCM) 10K type strain sequencing project: providing services to taxonomists for standard genome sequencing and annotation.</title>
        <authorList>
            <consortium name="The Broad Institute Genomics Platform"/>
            <consortium name="The Broad Institute Genome Sequencing Center for Infectious Disease"/>
            <person name="Wu L."/>
            <person name="Ma J."/>
        </authorList>
    </citation>
    <scope>NUCLEOTIDE SEQUENCE [LARGE SCALE GENOMIC DNA]</scope>
    <source>
        <strain evidence="3">JCM 12763</strain>
    </source>
</reference>
<dbReference type="RefSeq" id="WP_386403747.1">
    <property type="nucleotide sequence ID" value="NZ_JBHSPT010000083.1"/>
</dbReference>
<accession>A0ABW1M7I7</accession>
<proteinExistence type="predicted"/>